<dbReference type="AlphaFoldDB" id="A0A552UGH3"/>
<comment type="caution">
    <text evidence="2">The sequence shown here is derived from an EMBL/GenBank/DDBJ whole genome shotgun (WGS) entry which is preliminary data.</text>
</comment>
<organism evidence="2 3">
    <name type="scientific">Glacieibacterium frigidum</name>
    <dbReference type="NCBI Taxonomy" id="2593303"/>
    <lineage>
        <taxon>Bacteria</taxon>
        <taxon>Pseudomonadati</taxon>
        <taxon>Pseudomonadota</taxon>
        <taxon>Alphaproteobacteria</taxon>
        <taxon>Sphingomonadales</taxon>
        <taxon>Sphingosinicellaceae</taxon>
        <taxon>Glacieibacterium</taxon>
    </lineage>
</organism>
<dbReference type="InterPro" id="IPR012495">
    <property type="entry name" value="TadE-like_dom"/>
</dbReference>
<sequence>MMRSRSGSAAVEFALILVPFVLLLFGGMEFGRLIWTRNALQQTAFATARCMGVRQAPCATGLLPDVARSVTFARTRAASFSVAVPAAAVVATAAGTCASQGGFSRVTISTSFRTIIPLLRPILGEAYPIRVVACFPNQT</sequence>
<evidence type="ECO:0000313" key="3">
    <source>
        <dbReference type="Proteomes" id="UP000317894"/>
    </source>
</evidence>
<evidence type="ECO:0000313" key="2">
    <source>
        <dbReference type="EMBL" id="TRW17315.1"/>
    </source>
</evidence>
<gene>
    <name evidence="2" type="ORF">FMM06_03825</name>
</gene>
<keyword evidence="3" id="KW-1185">Reference proteome</keyword>
<name>A0A552UGH3_9SPHN</name>
<proteinExistence type="predicted"/>
<protein>
    <submittedName>
        <fullName evidence="2">Pilus assembly protein</fullName>
    </submittedName>
</protein>
<dbReference type="RefSeq" id="WP_143554860.1">
    <property type="nucleotide sequence ID" value="NZ_VJWA01000001.1"/>
</dbReference>
<dbReference type="EMBL" id="VJWA01000001">
    <property type="protein sequence ID" value="TRW17315.1"/>
    <property type="molecule type" value="Genomic_DNA"/>
</dbReference>
<dbReference type="OrthoDB" id="7306064at2"/>
<accession>A0A552UGH3</accession>
<evidence type="ECO:0000259" key="1">
    <source>
        <dbReference type="Pfam" id="PF07811"/>
    </source>
</evidence>
<dbReference type="Proteomes" id="UP000317894">
    <property type="component" value="Unassembled WGS sequence"/>
</dbReference>
<reference evidence="2 3" key="1">
    <citation type="submission" date="2019-07" db="EMBL/GenBank/DDBJ databases">
        <title>Novel species isolated from glacier.</title>
        <authorList>
            <person name="Liu Q."/>
            <person name="Xin Y.-H."/>
        </authorList>
    </citation>
    <scope>NUCLEOTIDE SEQUENCE [LARGE SCALE GENOMIC DNA]</scope>
    <source>
        <strain evidence="2 3">LB1R16</strain>
    </source>
</reference>
<feature type="domain" description="TadE-like" evidence="1">
    <location>
        <begin position="7"/>
        <end position="49"/>
    </location>
</feature>
<dbReference type="Pfam" id="PF07811">
    <property type="entry name" value="TadE"/>
    <property type="match status" value="1"/>
</dbReference>